<organism evidence="8 9">
    <name type="scientific">Coptis chinensis</name>
    <dbReference type="NCBI Taxonomy" id="261450"/>
    <lineage>
        <taxon>Eukaryota</taxon>
        <taxon>Viridiplantae</taxon>
        <taxon>Streptophyta</taxon>
        <taxon>Embryophyta</taxon>
        <taxon>Tracheophyta</taxon>
        <taxon>Spermatophyta</taxon>
        <taxon>Magnoliopsida</taxon>
        <taxon>Ranunculales</taxon>
        <taxon>Ranunculaceae</taxon>
        <taxon>Coptidoideae</taxon>
        <taxon>Coptis</taxon>
    </lineage>
</organism>
<dbReference type="PANTHER" id="PTHR31485">
    <property type="entry name" value="PEPTIDYL SERINE ALPHA-GALACTOSYLTRANSFERASE"/>
    <property type="match status" value="1"/>
</dbReference>
<evidence type="ECO:0000256" key="6">
    <source>
        <dbReference type="ARBA" id="ARBA00023136"/>
    </source>
</evidence>
<keyword evidence="4" id="KW-0812">Transmembrane</keyword>
<evidence type="ECO:0000256" key="3">
    <source>
        <dbReference type="ARBA" id="ARBA00022679"/>
    </source>
</evidence>
<evidence type="ECO:0000256" key="4">
    <source>
        <dbReference type="ARBA" id="ARBA00022692"/>
    </source>
</evidence>
<gene>
    <name evidence="8" type="ORF">IFM89_006799</name>
</gene>
<dbReference type="InterPro" id="IPR056508">
    <property type="entry name" value="HPAT-like"/>
</dbReference>
<keyword evidence="5" id="KW-1133">Transmembrane helix</keyword>
<keyword evidence="3" id="KW-0808">Transferase</keyword>
<protein>
    <recommendedName>
        <fullName evidence="7">Hydroxyproline O-arabinosyltransferase-like domain-containing protein</fullName>
    </recommendedName>
</protein>
<dbReference type="Proteomes" id="UP000631114">
    <property type="component" value="Unassembled WGS sequence"/>
</dbReference>
<keyword evidence="9" id="KW-1185">Reference proteome</keyword>
<reference evidence="8 9" key="1">
    <citation type="submission" date="2020-10" db="EMBL/GenBank/DDBJ databases">
        <title>The Coptis chinensis genome and diversification of protoberbering-type alkaloids.</title>
        <authorList>
            <person name="Wang B."/>
            <person name="Shu S."/>
            <person name="Song C."/>
            <person name="Liu Y."/>
        </authorList>
    </citation>
    <scope>NUCLEOTIDE SEQUENCE [LARGE SCALE GENOMIC DNA]</scope>
    <source>
        <strain evidence="8">HL-2020</strain>
        <tissue evidence="8">Leaf</tissue>
    </source>
</reference>
<dbReference type="AlphaFoldDB" id="A0A835LTN1"/>
<dbReference type="EMBL" id="JADFTS010000005">
    <property type="protein sequence ID" value="KAF9604477.1"/>
    <property type="molecule type" value="Genomic_DNA"/>
</dbReference>
<dbReference type="InterPro" id="IPR044845">
    <property type="entry name" value="HPAT/SRGT1-like"/>
</dbReference>
<keyword evidence="2" id="KW-0328">Glycosyltransferase</keyword>
<proteinExistence type="predicted"/>
<accession>A0A835LTN1</accession>
<dbReference type="GO" id="GO:0016020">
    <property type="term" value="C:membrane"/>
    <property type="evidence" value="ECO:0007669"/>
    <property type="project" value="UniProtKB-SubCell"/>
</dbReference>
<evidence type="ECO:0000256" key="1">
    <source>
        <dbReference type="ARBA" id="ARBA00004167"/>
    </source>
</evidence>
<dbReference type="OrthoDB" id="10259977at2759"/>
<evidence type="ECO:0000256" key="2">
    <source>
        <dbReference type="ARBA" id="ARBA00022676"/>
    </source>
</evidence>
<evidence type="ECO:0000256" key="5">
    <source>
        <dbReference type="ARBA" id="ARBA00022989"/>
    </source>
</evidence>
<comment type="subcellular location">
    <subcellularLocation>
        <location evidence="1">Membrane</location>
        <topology evidence="1">Single-pass membrane protein</topology>
    </subcellularLocation>
</comment>
<comment type="caution">
    <text evidence="8">The sequence shown here is derived from an EMBL/GenBank/DDBJ whole genome shotgun (WGS) entry which is preliminary data.</text>
</comment>
<name>A0A835LTN1_9MAGN</name>
<sequence>MCTKGTHHLSPTSILVASASGVVNDGNAKVGHEKLQNNGYVVFNRPWAFVQWLEKATFEEEYILMAEPDHVFVRPLPNLAHGGYPTAFPFFYIKPAENEKLIRKFYLEEKGPVTNVDPIGNSPVIIKKSMLEKKFPTWMNVSISMKNDPEIDKTFGWVLEMYGYVVASALHGPPWDLEVGKNFIIHYTYGCDYSLKGKLTYGKIGEWCFNKRSYLRGPPPRNLSLPPPGVPKSVVMLVTKVNEATANIPGWDTF</sequence>
<feature type="domain" description="Hydroxyproline O-arabinosyltransferase-like" evidence="7">
    <location>
        <begin position="32"/>
        <end position="252"/>
    </location>
</feature>
<dbReference type="PANTHER" id="PTHR31485:SF4">
    <property type="entry name" value="HYDROXYPROLINE O-ARABINOSYLTRANSFERASE RDN1"/>
    <property type="match status" value="1"/>
</dbReference>
<evidence type="ECO:0000259" key="7">
    <source>
        <dbReference type="Pfam" id="PF23452"/>
    </source>
</evidence>
<evidence type="ECO:0000313" key="9">
    <source>
        <dbReference type="Proteomes" id="UP000631114"/>
    </source>
</evidence>
<dbReference type="Pfam" id="PF23452">
    <property type="entry name" value="HPAT"/>
    <property type="match status" value="1"/>
</dbReference>
<dbReference type="GO" id="GO:0016757">
    <property type="term" value="F:glycosyltransferase activity"/>
    <property type="evidence" value="ECO:0007669"/>
    <property type="project" value="UniProtKB-KW"/>
</dbReference>
<evidence type="ECO:0000313" key="8">
    <source>
        <dbReference type="EMBL" id="KAF9604477.1"/>
    </source>
</evidence>
<keyword evidence="6" id="KW-0472">Membrane</keyword>